<reference evidence="2" key="2">
    <citation type="submission" date="2017-12" db="EMBL/GenBank/DDBJ databases">
        <title>Genome sequence of the Bar-tailed Godwit (Limosa lapponica baueri).</title>
        <authorList>
            <person name="Lima N.C.B."/>
            <person name="Parody-Merino A.M."/>
            <person name="Battley P.F."/>
            <person name="Fidler A.E."/>
            <person name="Prosdocimi F."/>
        </authorList>
    </citation>
    <scope>NUCLEOTIDE SEQUENCE [LARGE SCALE GENOMIC DNA]</scope>
</reference>
<reference evidence="2" key="1">
    <citation type="submission" date="2017-11" db="EMBL/GenBank/DDBJ databases">
        <authorList>
            <person name="Lima N.C."/>
            <person name="Parody-Merino A.M."/>
            <person name="Battley P.F."/>
            <person name="Fidler A.E."/>
            <person name="Prosdocimi F."/>
        </authorList>
    </citation>
    <scope>NUCLEOTIDE SEQUENCE [LARGE SCALE GENOMIC DNA]</scope>
</reference>
<dbReference type="EMBL" id="KZ505738">
    <property type="protein sequence ID" value="PKU45885.1"/>
    <property type="molecule type" value="Genomic_DNA"/>
</dbReference>
<dbReference type="Proteomes" id="UP000233556">
    <property type="component" value="Unassembled WGS sequence"/>
</dbReference>
<dbReference type="OrthoDB" id="410381at2759"/>
<protein>
    <submittedName>
        <fullName evidence="1">Uncharacterized protein</fullName>
    </submittedName>
</protein>
<organism evidence="1 2">
    <name type="scientific">Limosa lapponica baueri</name>
    <dbReference type="NCBI Taxonomy" id="1758121"/>
    <lineage>
        <taxon>Eukaryota</taxon>
        <taxon>Metazoa</taxon>
        <taxon>Chordata</taxon>
        <taxon>Craniata</taxon>
        <taxon>Vertebrata</taxon>
        <taxon>Euteleostomi</taxon>
        <taxon>Archelosauria</taxon>
        <taxon>Archosauria</taxon>
        <taxon>Dinosauria</taxon>
        <taxon>Saurischia</taxon>
        <taxon>Theropoda</taxon>
        <taxon>Coelurosauria</taxon>
        <taxon>Aves</taxon>
        <taxon>Neognathae</taxon>
        <taxon>Neoaves</taxon>
        <taxon>Charadriiformes</taxon>
        <taxon>Scolopacidae</taxon>
        <taxon>Limosa</taxon>
    </lineage>
</organism>
<gene>
    <name evidence="1" type="ORF">llap_3827</name>
</gene>
<proteinExistence type="predicted"/>
<sequence>MNIEQPSCLARDPDSSLHSAVLSWFCISQPQFATAVVLNLGKLTSSSQLQSERLTLEELVNFEQLIEKTFDTIPHDILVSKLEKHGFDRWTAQWIRYWLDGNTQRVVVKDSMSKWQPVTCGAPQG</sequence>
<dbReference type="PANTHER" id="PTHR33332">
    <property type="entry name" value="REVERSE TRANSCRIPTASE DOMAIN-CONTAINING PROTEIN"/>
    <property type="match status" value="1"/>
</dbReference>
<accession>A0A2I0UIK6</accession>
<evidence type="ECO:0000313" key="1">
    <source>
        <dbReference type="EMBL" id="PKU45885.1"/>
    </source>
</evidence>
<evidence type="ECO:0000313" key="2">
    <source>
        <dbReference type="Proteomes" id="UP000233556"/>
    </source>
</evidence>
<dbReference type="AlphaFoldDB" id="A0A2I0UIK6"/>
<name>A0A2I0UIK6_LIMLA</name>
<keyword evidence="2" id="KW-1185">Reference proteome</keyword>